<keyword evidence="4 12" id="KW-0812">Transmembrane</keyword>
<keyword evidence="8" id="KW-0675">Receptor</keyword>
<evidence type="ECO:0000256" key="2">
    <source>
        <dbReference type="ARBA" id="ARBA00022448"/>
    </source>
</evidence>
<dbReference type="PANTHER" id="PTHR18966">
    <property type="entry name" value="IONOTROPIC GLUTAMATE RECEPTOR"/>
    <property type="match status" value="1"/>
</dbReference>
<dbReference type="Pfam" id="PF00060">
    <property type="entry name" value="Lig_chan"/>
    <property type="match status" value="1"/>
</dbReference>
<proteinExistence type="predicted"/>
<organism evidence="15 16">
    <name type="scientific">Porites evermanni</name>
    <dbReference type="NCBI Taxonomy" id="104178"/>
    <lineage>
        <taxon>Eukaryota</taxon>
        <taxon>Metazoa</taxon>
        <taxon>Cnidaria</taxon>
        <taxon>Anthozoa</taxon>
        <taxon>Hexacorallia</taxon>
        <taxon>Scleractinia</taxon>
        <taxon>Fungiina</taxon>
        <taxon>Poritidae</taxon>
        <taxon>Porites</taxon>
    </lineage>
</organism>
<evidence type="ECO:0000313" key="15">
    <source>
        <dbReference type="EMBL" id="CAH3014798.1"/>
    </source>
</evidence>
<dbReference type="InterPro" id="IPR001320">
    <property type="entry name" value="Iontro_rcpt_C"/>
</dbReference>
<dbReference type="Proteomes" id="UP001159427">
    <property type="component" value="Unassembled WGS sequence"/>
</dbReference>
<keyword evidence="2" id="KW-0813">Transport</keyword>
<evidence type="ECO:0000256" key="1">
    <source>
        <dbReference type="ARBA" id="ARBA00004651"/>
    </source>
</evidence>
<protein>
    <submittedName>
        <fullName evidence="15">Uncharacterized protein</fullName>
    </submittedName>
</protein>
<evidence type="ECO:0000256" key="8">
    <source>
        <dbReference type="ARBA" id="ARBA00023170"/>
    </source>
</evidence>
<dbReference type="Gene3D" id="1.10.287.70">
    <property type="match status" value="1"/>
</dbReference>
<sequence length="1005" mass="113870">MATGEIFQRYIVLFFVFQLLILQGYAVDKYRINIPVFFDTDGIYHESVFNTAVKMFESRNRQDNSDSYADFEVKMHFSKTDLTNLSSRANGLDSLIPKVSNLTLSSHGAILVDVTESSVAFSTYLESVSVPSIGLFRSQNGYPVTQESSYALGLTRVAAPSVIQYAQTMMAISKKMGWHTLSLVASTTYDGKQFVDAVNELCVQEKWIVRTIFWIDGDETFDEIYRGIKNVMDSKPGVIIGHIRQRSNEDIFRAIDNLCDIYNNSAWLISDVTSYSTRDISSIPPGVIMVKAKEPEIRHDYEQYINALYDSFALFETVFKRSLVSLGKDGTQTLLASGNMSKCLQKNIIMYLQETYIEGKSSLFKEHHLQDPLGSVFTILNLKRDLSGEKHWSQVGLVTPSGLALEPMMDLDGNTLFPLLHPKRPILRVPVVIWPPLVQAKAPAMPKSQRPCLGRALPCYSYSSVTNSSQQIKQLLCCFGASIDFLQSLQKDLVFDAEIYVSSDGLYGKFDASKNNWTGIVGEIISGKADLALDLSITMNRSQYINMIYPNIATALNILVQKEFSHGKSVSLWFSWLKPFKVDLWIAILVTCNLVLFVVWWLDRKSPKGYYHILKDSDEDAFTLLDSMSYVWGVAFSKDIGAEKSPRSNSARFVSAVYAFLALIMVNTYCANLMAFLVQESPILPISGIRDEKLREKSLYPPDGFKLGITRGTSDEAYFKNHVEEEFRKIYQVNLKIHLFDSFQEGIDQLTHNKIHGVIGDYHSLQQAGNADPDCRYSLAGKNFYKYGHGFAFRKGSPWTEEATLSVLKNQENGSLQGIIDYWFNKKDCNAIPVKKLSFEKFVGLFLLIAGVIGFCFIALISEMLIIFLLIKFGRHLGPLGKFLKRMIFSVRKGEENEIRIKWLQLYKRRKSMRPNESQRTVASEGSFRRASFYNLSFDYYGETMDTNWNDQQSLNLGQCQMLDTEKVSGENGNISEPNSITANISDDKLRSRDRTRVSNQISKL</sequence>
<dbReference type="SMART" id="SM00918">
    <property type="entry name" value="Lig_chan-Glu_bd"/>
    <property type="match status" value="1"/>
</dbReference>
<keyword evidence="6" id="KW-0406">Ion transport</keyword>
<evidence type="ECO:0000313" key="16">
    <source>
        <dbReference type="Proteomes" id="UP001159427"/>
    </source>
</evidence>
<evidence type="ECO:0000259" key="14">
    <source>
        <dbReference type="SMART" id="SM00918"/>
    </source>
</evidence>
<dbReference type="InterPro" id="IPR001508">
    <property type="entry name" value="Iono_Glu_rcpt_met"/>
</dbReference>
<reference evidence="15 16" key="1">
    <citation type="submission" date="2022-05" db="EMBL/GenBank/DDBJ databases">
        <authorList>
            <consortium name="Genoscope - CEA"/>
            <person name="William W."/>
        </authorList>
    </citation>
    <scope>NUCLEOTIDE SEQUENCE [LARGE SCALE GENOMIC DNA]</scope>
</reference>
<dbReference type="SMART" id="SM00079">
    <property type="entry name" value="PBPe"/>
    <property type="match status" value="1"/>
</dbReference>
<dbReference type="Gene3D" id="3.40.50.2300">
    <property type="match status" value="1"/>
</dbReference>
<evidence type="ECO:0000256" key="3">
    <source>
        <dbReference type="ARBA" id="ARBA00022475"/>
    </source>
</evidence>
<keyword evidence="5 12" id="KW-1133">Transmembrane helix</keyword>
<evidence type="ECO:0000256" key="11">
    <source>
        <dbReference type="ARBA" id="ARBA00023303"/>
    </source>
</evidence>
<comment type="subcellular location">
    <subcellularLocation>
        <location evidence="1">Cell membrane</location>
        <topology evidence="1">Multi-pass membrane protein</topology>
    </subcellularLocation>
</comment>
<dbReference type="InterPro" id="IPR015683">
    <property type="entry name" value="Ionotropic_Glu_rcpt"/>
</dbReference>
<dbReference type="Gene3D" id="3.40.190.10">
    <property type="entry name" value="Periplasmic binding protein-like II"/>
    <property type="match status" value="2"/>
</dbReference>
<dbReference type="PRINTS" id="PR00177">
    <property type="entry name" value="NMDARECEPTOR"/>
</dbReference>
<dbReference type="Pfam" id="PF10613">
    <property type="entry name" value="Lig_chan-Glu_bd"/>
    <property type="match status" value="1"/>
</dbReference>
<keyword evidence="3" id="KW-1003">Cell membrane</keyword>
<evidence type="ECO:0000256" key="10">
    <source>
        <dbReference type="ARBA" id="ARBA00023286"/>
    </source>
</evidence>
<evidence type="ECO:0000256" key="6">
    <source>
        <dbReference type="ARBA" id="ARBA00023065"/>
    </source>
</evidence>
<dbReference type="EMBL" id="CALNXI010000014">
    <property type="protein sequence ID" value="CAH3014798.1"/>
    <property type="molecule type" value="Genomic_DNA"/>
</dbReference>
<feature type="domain" description="Ionotropic glutamate receptor L-glutamate and glycine-binding" evidence="14">
    <location>
        <begin position="461"/>
        <end position="526"/>
    </location>
</feature>
<evidence type="ECO:0000256" key="4">
    <source>
        <dbReference type="ARBA" id="ARBA00022692"/>
    </source>
</evidence>
<evidence type="ECO:0000256" key="9">
    <source>
        <dbReference type="ARBA" id="ARBA00023180"/>
    </source>
</evidence>
<dbReference type="InterPro" id="IPR028082">
    <property type="entry name" value="Peripla_BP_I"/>
</dbReference>
<keyword evidence="9" id="KW-0325">Glycoprotein</keyword>
<evidence type="ECO:0000256" key="5">
    <source>
        <dbReference type="ARBA" id="ARBA00022989"/>
    </source>
</evidence>
<keyword evidence="10" id="KW-1071">Ligand-gated ion channel</keyword>
<dbReference type="SUPFAM" id="SSF53850">
    <property type="entry name" value="Periplasmic binding protein-like II"/>
    <property type="match status" value="1"/>
</dbReference>
<dbReference type="SUPFAM" id="SSF53822">
    <property type="entry name" value="Periplasmic binding protein-like I"/>
    <property type="match status" value="1"/>
</dbReference>
<name>A0ABN8LHA1_9CNID</name>
<evidence type="ECO:0000256" key="7">
    <source>
        <dbReference type="ARBA" id="ARBA00023136"/>
    </source>
</evidence>
<feature type="domain" description="Ionotropic glutamate receptor C-terminal" evidence="13">
    <location>
        <begin position="461"/>
        <end position="826"/>
    </location>
</feature>
<feature type="transmembrane region" description="Helical" evidence="12">
    <location>
        <begin position="584"/>
        <end position="602"/>
    </location>
</feature>
<dbReference type="InterPro" id="IPR019594">
    <property type="entry name" value="Glu/Gly-bd"/>
</dbReference>
<feature type="transmembrane region" description="Helical" evidence="12">
    <location>
        <begin position="842"/>
        <end position="871"/>
    </location>
</feature>
<keyword evidence="7 12" id="KW-0472">Membrane</keyword>
<comment type="caution">
    <text evidence="15">The sequence shown here is derived from an EMBL/GenBank/DDBJ whole genome shotgun (WGS) entry which is preliminary data.</text>
</comment>
<gene>
    <name evidence="15" type="ORF">PEVE_00006193</name>
</gene>
<feature type="transmembrane region" description="Helical" evidence="12">
    <location>
        <begin position="653"/>
        <end position="678"/>
    </location>
</feature>
<accession>A0ABN8LHA1</accession>
<evidence type="ECO:0000256" key="12">
    <source>
        <dbReference type="SAM" id="Phobius"/>
    </source>
</evidence>
<evidence type="ECO:0000259" key="13">
    <source>
        <dbReference type="SMART" id="SM00079"/>
    </source>
</evidence>
<keyword evidence="11" id="KW-0407">Ion channel</keyword>
<keyword evidence="16" id="KW-1185">Reference proteome</keyword>